<dbReference type="EMBL" id="UAUQ01000016">
    <property type="protein sequence ID" value="SPZ80844.1"/>
    <property type="molecule type" value="Genomic_DNA"/>
</dbReference>
<name>A0A2X2IHN6_SHIDY</name>
<protein>
    <submittedName>
        <fullName evidence="1">Uncharacterized protein</fullName>
    </submittedName>
</protein>
<gene>
    <name evidence="1" type="ORF">NCTC4837_05096</name>
</gene>
<sequence>MMCHIRHGMPDVAYADKTRQRRIRQPAWVLDVGCGVTDLFDLRGGALHSGVGLIRRVSVASGNRLGRWMSDAA</sequence>
<evidence type="ECO:0000313" key="2">
    <source>
        <dbReference type="Proteomes" id="UP000251082"/>
    </source>
</evidence>
<proteinExistence type="predicted"/>
<accession>A0A2X2IHN6</accession>
<organism evidence="1 2">
    <name type="scientific">Shigella dysenteriae</name>
    <dbReference type="NCBI Taxonomy" id="622"/>
    <lineage>
        <taxon>Bacteria</taxon>
        <taxon>Pseudomonadati</taxon>
        <taxon>Pseudomonadota</taxon>
        <taxon>Gammaproteobacteria</taxon>
        <taxon>Enterobacterales</taxon>
        <taxon>Enterobacteriaceae</taxon>
        <taxon>Shigella</taxon>
    </lineage>
</organism>
<evidence type="ECO:0000313" key="1">
    <source>
        <dbReference type="EMBL" id="SPZ80844.1"/>
    </source>
</evidence>
<dbReference type="AlphaFoldDB" id="A0A2X2IHN6"/>
<dbReference type="Proteomes" id="UP000251082">
    <property type="component" value="Unassembled WGS sequence"/>
</dbReference>
<reference evidence="1 2" key="1">
    <citation type="submission" date="2018-06" db="EMBL/GenBank/DDBJ databases">
        <authorList>
            <consortium name="Pathogen Informatics"/>
            <person name="Doyle S."/>
        </authorList>
    </citation>
    <scope>NUCLEOTIDE SEQUENCE [LARGE SCALE GENOMIC DNA]</scope>
    <source>
        <strain evidence="1 2">NCTC4837</strain>
    </source>
</reference>